<dbReference type="RefSeq" id="WP_012784672.1">
    <property type="nucleotide sequence ID" value="NC_013131.1"/>
</dbReference>
<gene>
    <name evidence="2" type="ordered locus">Caci_0425</name>
</gene>
<accession>C7PVM1</accession>
<dbReference type="STRING" id="479433.Caci_0425"/>
<dbReference type="PANTHER" id="PTHR45763:SF46">
    <property type="entry name" value="AB HYDROLASE-1 DOMAIN-CONTAINING PROTEIN"/>
    <property type="match status" value="1"/>
</dbReference>
<dbReference type="AlphaFoldDB" id="C7PVM1"/>
<dbReference type="Proteomes" id="UP000000851">
    <property type="component" value="Chromosome"/>
</dbReference>
<dbReference type="InterPro" id="IPR029058">
    <property type="entry name" value="AB_hydrolase_fold"/>
</dbReference>
<proteinExistence type="predicted"/>
<protein>
    <submittedName>
        <fullName evidence="2">Alpha/beta hydrolase fold protein</fullName>
    </submittedName>
</protein>
<dbReference type="FunCoup" id="C7PVM1">
    <property type="interactions" value="1"/>
</dbReference>
<dbReference type="InParanoid" id="C7PVM1"/>
<dbReference type="GO" id="GO:0016787">
    <property type="term" value="F:hydrolase activity"/>
    <property type="evidence" value="ECO:0007669"/>
    <property type="project" value="UniProtKB-KW"/>
</dbReference>
<keyword evidence="2" id="KW-0378">Hydrolase</keyword>
<dbReference type="KEGG" id="cai:Caci_0425"/>
<evidence type="ECO:0000259" key="1">
    <source>
        <dbReference type="Pfam" id="PF00561"/>
    </source>
</evidence>
<feature type="domain" description="AB hydrolase-1" evidence="1">
    <location>
        <begin position="24"/>
        <end position="273"/>
    </location>
</feature>
<dbReference type="OrthoDB" id="9800988at2"/>
<evidence type="ECO:0000313" key="3">
    <source>
        <dbReference type="Proteomes" id="UP000000851"/>
    </source>
</evidence>
<dbReference type="eggNOG" id="COG0596">
    <property type="taxonomic scope" value="Bacteria"/>
</dbReference>
<name>C7PVM1_CATAD</name>
<dbReference type="HOGENOM" id="CLU_020336_49_0_11"/>
<organism evidence="2 3">
    <name type="scientific">Catenulispora acidiphila (strain DSM 44928 / JCM 14897 / NBRC 102108 / NRRL B-24433 / ID139908)</name>
    <dbReference type="NCBI Taxonomy" id="479433"/>
    <lineage>
        <taxon>Bacteria</taxon>
        <taxon>Bacillati</taxon>
        <taxon>Actinomycetota</taxon>
        <taxon>Actinomycetes</taxon>
        <taxon>Catenulisporales</taxon>
        <taxon>Catenulisporaceae</taxon>
        <taxon>Catenulispora</taxon>
    </lineage>
</organism>
<dbReference type="Pfam" id="PF00561">
    <property type="entry name" value="Abhydrolase_1"/>
    <property type="match status" value="1"/>
</dbReference>
<dbReference type="InterPro" id="IPR000073">
    <property type="entry name" value="AB_hydrolase_1"/>
</dbReference>
<evidence type="ECO:0000313" key="2">
    <source>
        <dbReference type="EMBL" id="ACU69377.1"/>
    </source>
</evidence>
<dbReference type="PANTHER" id="PTHR45763">
    <property type="entry name" value="HYDROLASE, ALPHA/BETA FOLD FAMILY PROTEIN, EXPRESSED-RELATED"/>
    <property type="match status" value="1"/>
</dbReference>
<dbReference type="Gene3D" id="3.40.50.1820">
    <property type="entry name" value="alpha/beta hydrolase"/>
    <property type="match status" value="1"/>
</dbReference>
<keyword evidence="3" id="KW-1185">Reference proteome</keyword>
<reference evidence="2 3" key="1">
    <citation type="journal article" date="2009" name="Stand. Genomic Sci.">
        <title>Complete genome sequence of Catenulispora acidiphila type strain (ID 139908).</title>
        <authorList>
            <person name="Copeland A."/>
            <person name="Lapidus A."/>
            <person name="Glavina Del Rio T."/>
            <person name="Nolan M."/>
            <person name="Lucas S."/>
            <person name="Chen F."/>
            <person name="Tice H."/>
            <person name="Cheng J.F."/>
            <person name="Bruce D."/>
            <person name="Goodwin L."/>
            <person name="Pitluck S."/>
            <person name="Mikhailova N."/>
            <person name="Pati A."/>
            <person name="Ivanova N."/>
            <person name="Mavromatis K."/>
            <person name="Chen A."/>
            <person name="Palaniappan K."/>
            <person name="Chain P."/>
            <person name="Land M."/>
            <person name="Hauser L."/>
            <person name="Chang Y.J."/>
            <person name="Jeffries C.D."/>
            <person name="Chertkov O."/>
            <person name="Brettin T."/>
            <person name="Detter J.C."/>
            <person name="Han C."/>
            <person name="Ali Z."/>
            <person name="Tindall B.J."/>
            <person name="Goker M."/>
            <person name="Bristow J."/>
            <person name="Eisen J.A."/>
            <person name="Markowitz V."/>
            <person name="Hugenholtz P."/>
            <person name="Kyrpides N.C."/>
            <person name="Klenk H.P."/>
        </authorList>
    </citation>
    <scope>NUCLEOTIDE SEQUENCE [LARGE SCALE GENOMIC DNA]</scope>
    <source>
        <strain evidence="3">DSM 44928 / JCM 14897 / NBRC 102108 / NRRL B-24433 / ID139908</strain>
    </source>
</reference>
<dbReference type="SUPFAM" id="SSF53474">
    <property type="entry name" value="alpha/beta-Hydrolases"/>
    <property type="match status" value="1"/>
</dbReference>
<sequence>MTSLRLADGRNLEYLVAGPDGGTPLVFHHGTPFAAVLFEPMVEAATRHGLRFVVHSRPGYADSSPQPGRTIASVAEDVAALLAALDAERFLTVGWSGGGPHALACAALLPERCVAAATVAGVAPYRAEGLDWLDGMGAENIEEFAAAVSGAAPLTEFLSAQAAGLANVQGADIAAALGELISEVDGRALSDAFADFTAAAFRKAVSAGIDGWHEDDLAFIGDWGFDLAAIKTPVSVWQGDEDRMVPFAHGRWLAGALPGAAAQLLPNEGHLSLVLDRFDDVVADLVKRLP</sequence>
<dbReference type="EMBL" id="CP001700">
    <property type="protein sequence ID" value="ACU69377.1"/>
    <property type="molecule type" value="Genomic_DNA"/>
</dbReference>